<dbReference type="AlphaFoldDB" id="A0A2K1YVD6"/>
<dbReference type="Proteomes" id="UP000006729">
    <property type="component" value="Chromosome 10"/>
</dbReference>
<name>A0A2K1YVD6_POPTR</name>
<protein>
    <submittedName>
        <fullName evidence="1">Uncharacterized protein</fullName>
    </submittedName>
</protein>
<evidence type="ECO:0000313" key="1">
    <source>
        <dbReference type="EMBL" id="PNT16988.1"/>
    </source>
</evidence>
<keyword evidence="2" id="KW-1185">Reference proteome</keyword>
<accession>A0A2K1YVD6</accession>
<dbReference type="InParanoid" id="A0A2K1YVD6"/>
<reference evidence="1 2" key="1">
    <citation type="journal article" date="2006" name="Science">
        <title>The genome of black cottonwood, Populus trichocarpa (Torr. &amp; Gray).</title>
        <authorList>
            <person name="Tuskan G.A."/>
            <person name="Difazio S."/>
            <person name="Jansson S."/>
            <person name="Bohlmann J."/>
            <person name="Grigoriev I."/>
            <person name="Hellsten U."/>
            <person name="Putnam N."/>
            <person name="Ralph S."/>
            <person name="Rombauts S."/>
            <person name="Salamov A."/>
            <person name="Schein J."/>
            <person name="Sterck L."/>
            <person name="Aerts A."/>
            <person name="Bhalerao R.R."/>
            <person name="Bhalerao R.P."/>
            <person name="Blaudez D."/>
            <person name="Boerjan W."/>
            <person name="Brun A."/>
            <person name="Brunner A."/>
            <person name="Busov V."/>
            <person name="Campbell M."/>
            <person name="Carlson J."/>
            <person name="Chalot M."/>
            <person name="Chapman J."/>
            <person name="Chen G.L."/>
            <person name="Cooper D."/>
            <person name="Coutinho P.M."/>
            <person name="Couturier J."/>
            <person name="Covert S."/>
            <person name="Cronk Q."/>
            <person name="Cunningham R."/>
            <person name="Davis J."/>
            <person name="Degroeve S."/>
            <person name="Dejardin A."/>
            <person name="Depamphilis C."/>
            <person name="Detter J."/>
            <person name="Dirks B."/>
            <person name="Dubchak I."/>
            <person name="Duplessis S."/>
            <person name="Ehlting J."/>
            <person name="Ellis B."/>
            <person name="Gendler K."/>
            <person name="Goodstein D."/>
            <person name="Gribskov M."/>
            <person name="Grimwood J."/>
            <person name="Groover A."/>
            <person name="Gunter L."/>
            <person name="Hamberger B."/>
            <person name="Heinze B."/>
            <person name="Helariutta Y."/>
            <person name="Henrissat B."/>
            <person name="Holligan D."/>
            <person name="Holt R."/>
            <person name="Huang W."/>
            <person name="Islam-Faridi N."/>
            <person name="Jones S."/>
            <person name="Jones-Rhoades M."/>
            <person name="Jorgensen R."/>
            <person name="Joshi C."/>
            <person name="Kangasjarvi J."/>
            <person name="Karlsson J."/>
            <person name="Kelleher C."/>
            <person name="Kirkpatrick R."/>
            <person name="Kirst M."/>
            <person name="Kohler A."/>
            <person name="Kalluri U."/>
            <person name="Larimer F."/>
            <person name="Leebens-Mack J."/>
            <person name="Leple J.C."/>
            <person name="Locascio P."/>
            <person name="Lou Y."/>
            <person name="Lucas S."/>
            <person name="Martin F."/>
            <person name="Montanini B."/>
            <person name="Napoli C."/>
            <person name="Nelson D.R."/>
            <person name="Nelson C."/>
            <person name="Nieminen K."/>
            <person name="Nilsson O."/>
            <person name="Pereda V."/>
            <person name="Peter G."/>
            <person name="Philippe R."/>
            <person name="Pilate G."/>
            <person name="Poliakov A."/>
            <person name="Razumovskaya J."/>
            <person name="Richardson P."/>
            <person name="Rinaldi C."/>
            <person name="Ritland K."/>
            <person name="Rouze P."/>
            <person name="Ryaboy D."/>
            <person name="Schmutz J."/>
            <person name="Schrader J."/>
            <person name="Segerman B."/>
            <person name="Shin H."/>
            <person name="Siddiqui A."/>
            <person name="Sterky F."/>
            <person name="Terry A."/>
            <person name="Tsai C.J."/>
            <person name="Uberbacher E."/>
            <person name="Unneberg P."/>
            <person name="Vahala J."/>
            <person name="Wall K."/>
            <person name="Wessler S."/>
            <person name="Yang G."/>
            <person name="Yin T."/>
            <person name="Douglas C."/>
            <person name="Marra M."/>
            <person name="Sandberg G."/>
            <person name="Van de Peer Y."/>
            <person name="Rokhsar D."/>
        </authorList>
    </citation>
    <scope>NUCLEOTIDE SEQUENCE [LARGE SCALE GENOMIC DNA]</scope>
    <source>
        <strain evidence="2">cv. Nisqually</strain>
    </source>
</reference>
<evidence type="ECO:0000313" key="2">
    <source>
        <dbReference type="Proteomes" id="UP000006729"/>
    </source>
</evidence>
<dbReference type="EMBL" id="CM009299">
    <property type="protein sequence ID" value="PNT16988.1"/>
    <property type="molecule type" value="Genomic_DNA"/>
</dbReference>
<organism evidence="1 2">
    <name type="scientific">Populus trichocarpa</name>
    <name type="common">Western balsam poplar</name>
    <name type="synonym">Populus balsamifera subsp. trichocarpa</name>
    <dbReference type="NCBI Taxonomy" id="3694"/>
    <lineage>
        <taxon>Eukaryota</taxon>
        <taxon>Viridiplantae</taxon>
        <taxon>Streptophyta</taxon>
        <taxon>Embryophyta</taxon>
        <taxon>Tracheophyta</taxon>
        <taxon>Spermatophyta</taxon>
        <taxon>Magnoliopsida</taxon>
        <taxon>eudicotyledons</taxon>
        <taxon>Gunneridae</taxon>
        <taxon>Pentapetalae</taxon>
        <taxon>rosids</taxon>
        <taxon>fabids</taxon>
        <taxon>Malpighiales</taxon>
        <taxon>Salicaceae</taxon>
        <taxon>Saliceae</taxon>
        <taxon>Populus</taxon>
    </lineage>
</organism>
<sequence>MGGNFTFLSYCSLFFKIKMVRSYSLIRKDRVGWGKKRRRDQLMHTKTQFTRCFFDFYQIPLDNSGGSGTEIGWLEYT</sequence>
<gene>
    <name evidence="1" type="ORF">POPTR_010G167800</name>
</gene>
<proteinExistence type="predicted"/>